<keyword evidence="1 7" id="KW-0637">Prenyltransferase</keyword>
<feature type="binding site" evidence="7">
    <location>
        <position position="123"/>
    </location>
    <ligand>
        <name>FMN</name>
        <dbReference type="ChEBI" id="CHEBI:58210"/>
    </ligand>
</feature>
<dbReference type="NCBIfam" id="TIGR00421">
    <property type="entry name" value="ubiX_pad"/>
    <property type="match status" value="1"/>
</dbReference>
<evidence type="ECO:0000313" key="10">
    <source>
        <dbReference type="Proteomes" id="UP000637906"/>
    </source>
</evidence>
<comment type="caution">
    <text evidence="9">The sequence shown here is derived from an EMBL/GenBank/DDBJ whole genome shotgun (WGS) entry which is preliminary data.</text>
</comment>
<feature type="binding site" evidence="7">
    <location>
        <begin position="11"/>
        <end position="13"/>
    </location>
    <ligand>
        <name>FMN</name>
        <dbReference type="ChEBI" id="CHEBI:58210"/>
    </ligand>
</feature>
<sequence length="187" mass="20314">MSKRIVIGISGASGIIYGIRLLEVLKETDYETHLVVSNSAKLTLAHETPLRFEDLTSLASKAYSIDEVGAKIASGSFKTIGMVIAPCSVNTMSEIASCITSNLLSRAADVAIKEKRRLVLMIRESPLHLGHLRNMVSLVEMGAVIAPPVPAFYTLPKSIDDIVNHSVGKILDLFDIKHSLSNEWQGL</sequence>
<dbReference type="NCBIfam" id="NF004685">
    <property type="entry name" value="PRK06029.1"/>
    <property type="match status" value="1"/>
</dbReference>
<keyword evidence="3 7" id="KW-0288">FMN</keyword>
<reference evidence="9 10" key="1">
    <citation type="journal article" date="2021" name="Microb. Ecol.">
        <title>Candidatus Mesenet longicola: Novel Endosymbionts of Brontispa longissima that Induce Cytoplasmic Incompatibility.</title>
        <authorList>
            <person name="Takano S."/>
            <person name="Gotoh Y."/>
            <person name="Hayashi T."/>
        </authorList>
    </citation>
    <scope>NUCLEOTIDE SEQUENCE [LARGE SCALE GENOMIC DNA]</scope>
    <source>
        <strain evidence="9">L5</strain>
    </source>
</reference>
<evidence type="ECO:0000256" key="2">
    <source>
        <dbReference type="ARBA" id="ARBA00022630"/>
    </source>
</evidence>
<accession>A0A8J3HQJ0</accession>
<evidence type="ECO:0000256" key="1">
    <source>
        <dbReference type="ARBA" id="ARBA00022602"/>
    </source>
</evidence>
<evidence type="ECO:0000256" key="3">
    <source>
        <dbReference type="ARBA" id="ARBA00022643"/>
    </source>
</evidence>
<comment type="catalytic activity">
    <reaction evidence="5 7">
        <text>dimethylallyl phosphate + FMNH2 = prenylated FMNH2 + phosphate</text>
        <dbReference type="Rhea" id="RHEA:37743"/>
        <dbReference type="ChEBI" id="CHEBI:43474"/>
        <dbReference type="ChEBI" id="CHEBI:57618"/>
        <dbReference type="ChEBI" id="CHEBI:87467"/>
        <dbReference type="ChEBI" id="CHEBI:88052"/>
        <dbReference type="EC" id="2.5.1.129"/>
    </reaction>
</comment>
<proteinExistence type="inferred from homology"/>
<evidence type="ECO:0000256" key="4">
    <source>
        <dbReference type="ARBA" id="ARBA00022679"/>
    </source>
</evidence>
<gene>
    <name evidence="7 9" type="primary">ubiX</name>
    <name evidence="9" type="ORF">sL5_07660</name>
</gene>
<dbReference type="InterPro" id="IPR036551">
    <property type="entry name" value="Flavin_trans-like"/>
</dbReference>
<dbReference type="PANTHER" id="PTHR43374">
    <property type="entry name" value="FLAVIN PRENYLTRANSFERASE"/>
    <property type="match status" value="1"/>
</dbReference>
<evidence type="ECO:0000256" key="5">
    <source>
        <dbReference type="ARBA" id="ARBA00050612"/>
    </source>
</evidence>
<evidence type="ECO:0000256" key="6">
    <source>
        <dbReference type="ARBA" id="ARBA00060793"/>
    </source>
</evidence>
<comment type="function">
    <text evidence="7">Flavin prenyltransferase that catalyzes the synthesis of the prenylated FMN cofactor (prenyl-FMN) for 4-hydroxy-3-polyprenylbenzoic acid decarboxylase UbiD. The prenyltransferase is metal-independent and links a dimethylallyl moiety from dimethylallyl monophosphate (DMAP) to the flavin N5 and C6 atoms of FMN.</text>
</comment>
<dbReference type="FunFam" id="3.40.50.1950:FF:000001">
    <property type="entry name" value="Flavin prenyltransferase UbiX"/>
    <property type="match status" value="1"/>
</dbReference>
<evidence type="ECO:0000313" key="9">
    <source>
        <dbReference type="EMBL" id="GHM59773.1"/>
    </source>
</evidence>
<dbReference type="PANTHER" id="PTHR43374:SF1">
    <property type="entry name" value="FLAVIN PRENYLTRANSFERASE PAD1, MITOCHONDRIAL"/>
    <property type="match status" value="1"/>
</dbReference>
<name>A0A8J3HQJ0_9RICK</name>
<feature type="binding site" evidence="7">
    <location>
        <position position="153"/>
    </location>
    <ligand>
        <name>dimethylallyl phosphate</name>
        <dbReference type="ChEBI" id="CHEBI:88052"/>
    </ligand>
</feature>
<evidence type="ECO:0000256" key="7">
    <source>
        <dbReference type="HAMAP-Rule" id="MF_01984"/>
    </source>
</evidence>
<dbReference type="Gene3D" id="3.40.50.1950">
    <property type="entry name" value="Flavin prenyltransferase-like"/>
    <property type="match status" value="1"/>
</dbReference>
<dbReference type="EMBL" id="BNGU01000033">
    <property type="protein sequence ID" value="GHM59773.1"/>
    <property type="molecule type" value="Genomic_DNA"/>
</dbReference>
<keyword evidence="4 7" id="KW-0808">Transferase</keyword>
<evidence type="ECO:0000259" key="8">
    <source>
        <dbReference type="Pfam" id="PF02441"/>
    </source>
</evidence>
<dbReference type="GO" id="GO:0016831">
    <property type="term" value="F:carboxy-lyase activity"/>
    <property type="evidence" value="ECO:0007669"/>
    <property type="project" value="TreeGrafter"/>
</dbReference>
<feature type="binding site" evidence="7">
    <location>
        <position position="37"/>
    </location>
    <ligand>
        <name>FMN</name>
        <dbReference type="ChEBI" id="CHEBI:58210"/>
    </ligand>
</feature>
<keyword evidence="2 7" id="KW-0285">Flavoprotein</keyword>
<feature type="binding site" evidence="7">
    <location>
        <begin position="88"/>
        <end position="91"/>
    </location>
    <ligand>
        <name>FMN</name>
        <dbReference type="ChEBI" id="CHEBI:58210"/>
    </ligand>
</feature>
<dbReference type="GO" id="GO:0106141">
    <property type="term" value="F:flavin prenyltransferase activity"/>
    <property type="evidence" value="ECO:0007669"/>
    <property type="project" value="UniProtKB-EC"/>
</dbReference>
<comment type="similarity">
    <text evidence="6 7">Belongs to the UbiX/PAD1 family.</text>
</comment>
<comment type="caution">
    <text evidence="7">Lacks conserved residue(s) required for the propagation of feature annotation.</text>
</comment>
<dbReference type="Proteomes" id="UP000637906">
    <property type="component" value="Unassembled WGS sequence"/>
</dbReference>
<feature type="binding site" evidence="7">
    <location>
        <position position="169"/>
    </location>
    <ligand>
        <name>dimethylallyl phosphate</name>
        <dbReference type="ChEBI" id="CHEBI:88052"/>
    </ligand>
</feature>
<dbReference type="SUPFAM" id="SSF52507">
    <property type="entry name" value="Homo-oligomeric flavin-containing Cys decarboxylases, HFCD"/>
    <property type="match status" value="1"/>
</dbReference>
<dbReference type="InterPro" id="IPR004507">
    <property type="entry name" value="UbiX-like"/>
</dbReference>
<dbReference type="Pfam" id="PF02441">
    <property type="entry name" value="Flavoprotein"/>
    <property type="match status" value="1"/>
</dbReference>
<keyword evidence="10" id="KW-1185">Reference proteome</keyword>
<organism evidence="9 10">
    <name type="scientific">Candidatus Mesenet longicola</name>
    <dbReference type="NCBI Taxonomy" id="1892558"/>
    <lineage>
        <taxon>Bacteria</taxon>
        <taxon>Pseudomonadati</taxon>
        <taxon>Pseudomonadota</taxon>
        <taxon>Alphaproteobacteria</taxon>
        <taxon>Rickettsiales</taxon>
        <taxon>Anaplasmataceae</taxon>
        <taxon>Candidatus Mesenet</taxon>
    </lineage>
</organism>
<dbReference type="AlphaFoldDB" id="A0A8J3HQJ0"/>
<dbReference type="EC" id="2.5.1.129" evidence="7"/>
<dbReference type="HAMAP" id="MF_01984">
    <property type="entry name" value="ubiX_pad"/>
    <property type="match status" value="1"/>
</dbReference>
<dbReference type="InterPro" id="IPR003382">
    <property type="entry name" value="Flavoprotein"/>
</dbReference>
<protein>
    <recommendedName>
        <fullName evidence="7">Flavin prenyltransferase UbiX</fullName>
        <ecNumber evidence="7">2.5.1.129</ecNumber>
    </recommendedName>
</protein>
<feature type="domain" description="Flavoprotein" evidence="8">
    <location>
        <begin position="3"/>
        <end position="173"/>
    </location>
</feature>